<keyword evidence="2" id="KW-1185">Reference proteome</keyword>
<proteinExistence type="predicted"/>
<evidence type="ECO:0000313" key="1">
    <source>
        <dbReference type="EMBL" id="MDT0300871.1"/>
    </source>
</evidence>
<dbReference type="InterPro" id="IPR037171">
    <property type="entry name" value="NagB/RpiA_transferase-like"/>
</dbReference>
<sequence>MAVEYVGRALAEEVAAAVKDGDALGVAWSSTTVAMADALSQLRPCSVVQLAGAIYPPSGMPGSVEITRREAGGQSAYHRRSCSYREWQSISITIATRSAGRG</sequence>
<name>A0ABU2KNM3_9ACTN</name>
<dbReference type="Gene3D" id="3.40.50.1360">
    <property type="match status" value="1"/>
</dbReference>
<organism evidence="1 2">
    <name type="scientific">Streptomonospora wellingtoniae</name>
    <dbReference type="NCBI Taxonomy" id="3075544"/>
    <lineage>
        <taxon>Bacteria</taxon>
        <taxon>Bacillati</taxon>
        <taxon>Actinomycetota</taxon>
        <taxon>Actinomycetes</taxon>
        <taxon>Streptosporangiales</taxon>
        <taxon>Nocardiopsidaceae</taxon>
        <taxon>Streptomonospora</taxon>
    </lineage>
</organism>
<dbReference type="Proteomes" id="UP001183226">
    <property type="component" value="Unassembled WGS sequence"/>
</dbReference>
<gene>
    <name evidence="1" type="ORF">RM446_01955</name>
</gene>
<dbReference type="RefSeq" id="WP_311543310.1">
    <property type="nucleotide sequence ID" value="NZ_JAVREK010000002.1"/>
</dbReference>
<comment type="caution">
    <text evidence="1">The sequence shown here is derived from an EMBL/GenBank/DDBJ whole genome shotgun (WGS) entry which is preliminary data.</text>
</comment>
<dbReference type="SUPFAM" id="SSF100950">
    <property type="entry name" value="NagB/RpiA/CoA transferase-like"/>
    <property type="match status" value="1"/>
</dbReference>
<accession>A0ABU2KNM3</accession>
<protein>
    <submittedName>
        <fullName evidence="1">Uncharacterized protein</fullName>
    </submittedName>
</protein>
<reference evidence="2" key="1">
    <citation type="submission" date="2023-07" db="EMBL/GenBank/DDBJ databases">
        <title>30 novel species of actinomycetes from the DSMZ collection.</title>
        <authorList>
            <person name="Nouioui I."/>
        </authorList>
    </citation>
    <scope>NUCLEOTIDE SEQUENCE [LARGE SCALE GENOMIC DNA]</scope>
    <source>
        <strain evidence="2">DSM 45055</strain>
    </source>
</reference>
<dbReference type="EMBL" id="JAVREK010000002">
    <property type="protein sequence ID" value="MDT0300871.1"/>
    <property type="molecule type" value="Genomic_DNA"/>
</dbReference>
<evidence type="ECO:0000313" key="2">
    <source>
        <dbReference type="Proteomes" id="UP001183226"/>
    </source>
</evidence>